<feature type="region of interest" description="Disordered" evidence="1">
    <location>
        <begin position="52"/>
        <end position="105"/>
    </location>
</feature>
<proteinExistence type="predicted"/>
<dbReference type="EMBL" id="JAGTXO010000017">
    <property type="protein sequence ID" value="KAG8463210.1"/>
    <property type="molecule type" value="Genomic_DNA"/>
</dbReference>
<dbReference type="AlphaFoldDB" id="A0A8J5XPS0"/>
<keyword evidence="3" id="KW-1185">Reference proteome</keyword>
<evidence type="ECO:0000313" key="2">
    <source>
        <dbReference type="EMBL" id="KAG8463210.1"/>
    </source>
</evidence>
<sequence length="184" mass="19855">MSARHVQRLAARRRHTTRFTNLTVVLPPPDARKDAVVEVGFLRTPAGYQPKRRADAALASPRVAYAPGSTRTRSSAARSSESRSSSSSSVHSAQPTRHRSVFPRIAFRKRASAPLASQLAMGGTAGASPRRSSVLERLRRALVATSKPPNGEAMPRLPRSAAAMGPPPESARRETARIFAAMHM</sequence>
<dbReference type="Proteomes" id="UP000751190">
    <property type="component" value="Unassembled WGS sequence"/>
</dbReference>
<organism evidence="2 3">
    <name type="scientific">Diacronema lutheri</name>
    <name type="common">Unicellular marine alga</name>
    <name type="synonym">Monochrysis lutheri</name>
    <dbReference type="NCBI Taxonomy" id="2081491"/>
    <lineage>
        <taxon>Eukaryota</taxon>
        <taxon>Haptista</taxon>
        <taxon>Haptophyta</taxon>
        <taxon>Pavlovophyceae</taxon>
        <taxon>Pavlovales</taxon>
        <taxon>Pavlovaceae</taxon>
        <taxon>Diacronema</taxon>
    </lineage>
</organism>
<name>A0A8J5XPS0_DIALT</name>
<comment type="caution">
    <text evidence="2">The sequence shown here is derived from an EMBL/GenBank/DDBJ whole genome shotgun (WGS) entry which is preliminary data.</text>
</comment>
<feature type="compositionally biased region" description="Low complexity" evidence="1">
    <location>
        <begin position="69"/>
        <end position="89"/>
    </location>
</feature>
<gene>
    <name evidence="2" type="ORF">KFE25_011207</name>
</gene>
<protein>
    <submittedName>
        <fullName evidence="2">Uncharacterized protein</fullName>
    </submittedName>
</protein>
<evidence type="ECO:0000256" key="1">
    <source>
        <dbReference type="SAM" id="MobiDB-lite"/>
    </source>
</evidence>
<reference evidence="2" key="1">
    <citation type="submission" date="2021-05" db="EMBL/GenBank/DDBJ databases">
        <title>The genome of the haptophyte Pavlova lutheri (Diacronema luteri, Pavlovales) - a model for lipid biosynthesis in eukaryotic algae.</title>
        <authorList>
            <person name="Hulatt C.J."/>
            <person name="Posewitz M.C."/>
        </authorList>
    </citation>
    <scope>NUCLEOTIDE SEQUENCE</scope>
    <source>
        <strain evidence="2">NIVA-4/92</strain>
    </source>
</reference>
<feature type="compositionally biased region" description="Basic residues" evidence="1">
    <location>
        <begin position="96"/>
        <end position="105"/>
    </location>
</feature>
<accession>A0A8J5XPS0</accession>
<feature type="region of interest" description="Disordered" evidence="1">
    <location>
        <begin position="144"/>
        <end position="172"/>
    </location>
</feature>
<evidence type="ECO:0000313" key="3">
    <source>
        <dbReference type="Proteomes" id="UP000751190"/>
    </source>
</evidence>